<dbReference type="NCBIfam" id="NF047719">
    <property type="entry name" value="SCO6745_fam_HTH"/>
    <property type="match status" value="1"/>
</dbReference>
<organism evidence="1 2">
    <name type="scientific">Streptomyces hundungensis</name>
    <dbReference type="NCBI Taxonomy" id="1077946"/>
    <lineage>
        <taxon>Bacteria</taxon>
        <taxon>Bacillati</taxon>
        <taxon>Actinomycetota</taxon>
        <taxon>Actinomycetes</taxon>
        <taxon>Kitasatosporales</taxon>
        <taxon>Streptomycetaceae</taxon>
        <taxon>Streptomyces</taxon>
    </lineage>
</organism>
<gene>
    <name evidence="1" type="ORF">DWB77_07030</name>
</gene>
<protein>
    <recommendedName>
        <fullName evidence="3">SalK</fullName>
    </recommendedName>
</protein>
<sequence length="284" mass="30370">MEDIWHLLECVHAPVYFAPETGPAYTAAGAGLKGFWMGYVASRAAALGAAAPEVVTAAFYNFAPARIARALPDAWHRCPPATVLAARRDVADRCLRRLLGELVDAPEIAEAAELGRRAVRELPTAGRVLFAAHAAVSMPDEPHLMVWWAATALREFRGDGHVAALLAAGVDGCEANVISVAWGLAPPEQRLNRGWSETEWRAAHERLRARGVLAADGTPTARGRRERAAIEATTDRLAEPLVDVLGPDGRDRLAACLDPLARRIVAEGGVPFPNAMGLPPLRPG</sequence>
<dbReference type="InterPro" id="IPR054058">
    <property type="entry name" value="HTH_67"/>
</dbReference>
<dbReference type="RefSeq" id="WP_120726444.1">
    <property type="nucleotide sequence ID" value="NZ_CP032698.1"/>
</dbReference>
<proteinExistence type="predicted"/>
<dbReference type="EMBL" id="CP032698">
    <property type="protein sequence ID" value="AYG84815.1"/>
    <property type="molecule type" value="Genomic_DNA"/>
</dbReference>
<evidence type="ECO:0008006" key="3">
    <source>
        <dbReference type="Google" id="ProtNLM"/>
    </source>
</evidence>
<evidence type="ECO:0000313" key="2">
    <source>
        <dbReference type="Proteomes" id="UP000271554"/>
    </source>
</evidence>
<accession>A0A387HLR9</accession>
<reference evidence="1 2" key="1">
    <citation type="submission" date="2018-10" db="EMBL/GenBank/DDBJ databases">
        <title>Relationship between Morphology and Antimicrobial Activity in Streptomyces.</title>
        <authorList>
            <person name="Kang H.J."/>
            <person name="Kim S.B."/>
        </authorList>
    </citation>
    <scope>NUCLEOTIDE SEQUENCE [LARGE SCALE GENOMIC DNA]</scope>
    <source>
        <strain evidence="1 2">BH38</strain>
    </source>
</reference>
<dbReference type="KEGG" id="shun:DWB77_07030"/>
<dbReference type="Proteomes" id="UP000271554">
    <property type="component" value="Chromosome"/>
</dbReference>
<dbReference type="AlphaFoldDB" id="A0A387HLR9"/>
<evidence type="ECO:0000313" key="1">
    <source>
        <dbReference type="EMBL" id="AYG84815.1"/>
    </source>
</evidence>
<dbReference type="OrthoDB" id="157052at2"/>
<dbReference type="Pfam" id="PF21863">
    <property type="entry name" value="HTH_67"/>
    <property type="match status" value="1"/>
</dbReference>
<name>A0A387HLR9_9ACTN</name>
<keyword evidence="2" id="KW-1185">Reference proteome</keyword>